<dbReference type="PANTHER" id="PTHR44936">
    <property type="entry name" value="SENSOR PROTEIN CREC"/>
    <property type="match status" value="1"/>
</dbReference>
<organism evidence="13 14">
    <name type="scientific">Idiomarina aquatica</name>
    <dbReference type="NCBI Taxonomy" id="1327752"/>
    <lineage>
        <taxon>Bacteria</taxon>
        <taxon>Pseudomonadati</taxon>
        <taxon>Pseudomonadota</taxon>
        <taxon>Gammaproteobacteria</taxon>
        <taxon>Alteromonadales</taxon>
        <taxon>Idiomarinaceae</taxon>
        <taxon>Idiomarina</taxon>
    </lineage>
</organism>
<dbReference type="Gene3D" id="3.30.565.10">
    <property type="entry name" value="Histidine kinase-like ATPase, C-terminal domain"/>
    <property type="match status" value="1"/>
</dbReference>
<dbReference type="Pfam" id="PF00672">
    <property type="entry name" value="HAMP"/>
    <property type="match status" value="1"/>
</dbReference>
<evidence type="ECO:0000256" key="9">
    <source>
        <dbReference type="ARBA" id="ARBA00022840"/>
    </source>
</evidence>
<dbReference type="InterPro" id="IPR004358">
    <property type="entry name" value="Sig_transdc_His_kin-like_C"/>
</dbReference>
<proteinExistence type="predicted"/>
<dbReference type="PRINTS" id="PR00344">
    <property type="entry name" value="BCTRLSENSOR"/>
</dbReference>
<evidence type="ECO:0000256" key="6">
    <source>
        <dbReference type="ARBA" id="ARBA00022679"/>
    </source>
</evidence>
<dbReference type="RefSeq" id="WP_126820372.1">
    <property type="nucleotide sequence ID" value="NZ_PIPS01000004.1"/>
</dbReference>
<evidence type="ECO:0000256" key="4">
    <source>
        <dbReference type="ARBA" id="ARBA00022475"/>
    </source>
</evidence>
<dbReference type="InterPro" id="IPR050980">
    <property type="entry name" value="2C_sensor_his_kinase"/>
</dbReference>
<dbReference type="SMART" id="SM00388">
    <property type="entry name" value="HisKA"/>
    <property type="match status" value="1"/>
</dbReference>
<keyword evidence="7" id="KW-0547">Nucleotide-binding</keyword>
<comment type="catalytic activity">
    <reaction evidence="1">
        <text>ATP + protein L-histidine = ADP + protein N-phospho-L-histidine.</text>
        <dbReference type="EC" id="2.7.13.3"/>
    </reaction>
</comment>
<dbReference type="SMART" id="SM00387">
    <property type="entry name" value="HATPase_c"/>
    <property type="match status" value="1"/>
</dbReference>
<dbReference type="Proteomes" id="UP000286680">
    <property type="component" value="Unassembled WGS sequence"/>
</dbReference>
<evidence type="ECO:0000259" key="11">
    <source>
        <dbReference type="PROSITE" id="PS50109"/>
    </source>
</evidence>
<dbReference type="InterPro" id="IPR036097">
    <property type="entry name" value="HisK_dim/P_sf"/>
</dbReference>
<keyword evidence="10" id="KW-1133">Transmembrane helix</keyword>
<dbReference type="Gene3D" id="6.10.340.10">
    <property type="match status" value="1"/>
</dbReference>
<dbReference type="InterPro" id="IPR003594">
    <property type="entry name" value="HATPase_dom"/>
</dbReference>
<keyword evidence="8 13" id="KW-0418">Kinase</keyword>
<evidence type="ECO:0000256" key="8">
    <source>
        <dbReference type="ARBA" id="ARBA00022777"/>
    </source>
</evidence>
<dbReference type="Pfam" id="PF00512">
    <property type="entry name" value="HisKA"/>
    <property type="match status" value="1"/>
</dbReference>
<dbReference type="SUPFAM" id="SSF47384">
    <property type="entry name" value="Homodimeric domain of signal transducing histidine kinase"/>
    <property type="match status" value="1"/>
</dbReference>
<dbReference type="InterPro" id="IPR005467">
    <property type="entry name" value="His_kinase_dom"/>
</dbReference>
<keyword evidence="10" id="KW-0472">Membrane</keyword>
<evidence type="ECO:0000256" key="5">
    <source>
        <dbReference type="ARBA" id="ARBA00022553"/>
    </source>
</evidence>
<dbReference type="SMART" id="SM00304">
    <property type="entry name" value="HAMP"/>
    <property type="match status" value="1"/>
</dbReference>
<keyword evidence="9" id="KW-0067">ATP-binding</keyword>
<protein>
    <recommendedName>
        <fullName evidence="3">histidine kinase</fullName>
        <ecNumber evidence="3">2.7.13.3</ecNumber>
    </recommendedName>
</protein>
<feature type="domain" description="Histidine kinase" evidence="11">
    <location>
        <begin position="244"/>
        <end position="451"/>
    </location>
</feature>
<keyword evidence="6" id="KW-0808">Transferase</keyword>
<dbReference type="EMBL" id="PIPS01000004">
    <property type="protein sequence ID" value="RUO40323.1"/>
    <property type="molecule type" value="Genomic_DNA"/>
</dbReference>
<evidence type="ECO:0000256" key="2">
    <source>
        <dbReference type="ARBA" id="ARBA00004651"/>
    </source>
</evidence>
<sequence>MNEARKRPKSRWYHSLTWRLLLLFWALLFFTASSGYFLAVWNRAAPEPKPVAEPIRRTLQPLLEDPATFLSLQPGRLLAGDYRVAARVLESGQQKLMLDDFLGERYSQTLLRFLNYDKTMQMPLDDRLLIGPFELGGNKVLITRPLQAQEWQDQAKAERELTRARAWTILSGSLVIAILLGIWLIRPIRRLSAATREIAEGSAEPHLAKLPQRRDEIGELARSLAQTAKDLATSRDAQRRLLSDVSHELRSPMARMQVALDLTDAAADDRHMQQLRRDTERLNSIIERILSLSKLENGLVNLNREDVHVGELVTQLVDDIHYANAELGQRLQQHDGDWPILQTDPELLRMILENLVRNALHYTEGPVELDYRSVGNQHRIAIRDHGQGVAPELLEKLFEPFYRGDPSRTHKSGVGLGLALSQRAATVLGGELSAFNRDEGGLEVVLLLPHY</sequence>
<dbReference type="CDD" id="cd06225">
    <property type="entry name" value="HAMP"/>
    <property type="match status" value="1"/>
</dbReference>
<feature type="transmembrane region" description="Helical" evidence="10">
    <location>
        <begin position="166"/>
        <end position="185"/>
    </location>
</feature>
<gene>
    <name evidence="13" type="ORF">CWE23_12010</name>
</gene>
<dbReference type="SUPFAM" id="SSF55874">
    <property type="entry name" value="ATPase domain of HSP90 chaperone/DNA topoisomerase II/histidine kinase"/>
    <property type="match status" value="1"/>
</dbReference>
<accession>A0AA94ED59</accession>
<dbReference type="EC" id="2.7.13.3" evidence="3"/>
<name>A0AA94ED59_9GAMM</name>
<reference evidence="14" key="1">
    <citation type="journal article" date="2018" name="Front. Microbiol.">
        <title>Genome-Based Analysis Reveals the Taxonomy and Diversity of the Family Idiomarinaceae.</title>
        <authorList>
            <person name="Liu Y."/>
            <person name="Lai Q."/>
            <person name="Shao Z."/>
        </authorList>
    </citation>
    <scope>NUCLEOTIDE SEQUENCE [LARGE SCALE GENOMIC DNA]</scope>
    <source>
        <strain evidence="14">SN-14</strain>
    </source>
</reference>
<evidence type="ECO:0000259" key="12">
    <source>
        <dbReference type="PROSITE" id="PS50885"/>
    </source>
</evidence>
<keyword evidence="4" id="KW-1003">Cell membrane</keyword>
<dbReference type="PROSITE" id="PS50885">
    <property type="entry name" value="HAMP"/>
    <property type="match status" value="1"/>
</dbReference>
<keyword evidence="10" id="KW-0812">Transmembrane</keyword>
<dbReference type="GO" id="GO:0000155">
    <property type="term" value="F:phosphorelay sensor kinase activity"/>
    <property type="evidence" value="ECO:0007669"/>
    <property type="project" value="InterPro"/>
</dbReference>
<dbReference type="AlphaFoldDB" id="A0AA94ED59"/>
<dbReference type="InterPro" id="IPR003660">
    <property type="entry name" value="HAMP_dom"/>
</dbReference>
<dbReference type="InterPro" id="IPR036890">
    <property type="entry name" value="HATPase_C_sf"/>
</dbReference>
<evidence type="ECO:0000256" key="1">
    <source>
        <dbReference type="ARBA" id="ARBA00000085"/>
    </source>
</evidence>
<dbReference type="SUPFAM" id="SSF158472">
    <property type="entry name" value="HAMP domain-like"/>
    <property type="match status" value="1"/>
</dbReference>
<evidence type="ECO:0000313" key="13">
    <source>
        <dbReference type="EMBL" id="RUO40323.1"/>
    </source>
</evidence>
<keyword evidence="5" id="KW-0597">Phosphoprotein</keyword>
<evidence type="ECO:0000256" key="7">
    <source>
        <dbReference type="ARBA" id="ARBA00022741"/>
    </source>
</evidence>
<feature type="domain" description="HAMP" evidence="12">
    <location>
        <begin position="182"/>
        <end position="236"/>
    </location>
</feature>
<comment type="caution">
    <text evidence="13">The sequence shown here is derived from an EMBL/GenBank/DDBJ whole genome shotgun (WGS) entry which is preliminary data.</text>
</comment>
<dbReference type="InterPro" id="IPR003661">
    <property type="entry name" value="HisK_dim/P_dom"/>
</dbReference>
<dbReference type="Gene3D" id="1.10.287.130">
    <property type="match status" value="1"/>
</dbReference>
<evidence type="ECO:0000256" key="3">
    <source>
        <dbReference type="ARBA" id="ARBA00012438"/>
    </source>
</evidence>
<comment type="subcellular location">
    <subcellularLocation>
        <location evidence="2">Cell membrane</location>
        <topology evidence="2">Multi-pass membrane protein</topology>
    </subcellularLocation>
</comment>
<dbReference type="CDD" id="cd00082">
    <property type="entry name" value="HisKA"/>
    <property type="match status" value="1"/>
</dbReference>
<evidence type="ECO:0000313" key="14">
    <source>
        <dbReference type="Proteomes" id="UP000286680"/>
    </source>
</evidence>
<dbReference type="PANTHER" id="PTHR44936:SF10">
    <property type="entry name" value="SENSOR PROTEIN RSTB"/>
    <property type="match status" value="1"/>
</dbReference>
<dbReference type="Pfam" id="PF02518">
    <property type="entry name" value="HATPase_c"/>
    <property type="match status" value="1"/>
</dbReference>
<evidence type="ECO:0000256" key="10">
    <source>
        <dbReference type="SAM" id="Phobius"/>
    </source>
</evidence>
<dbReference type="PROSITE" id="PS50109">
    <property type="entry name" value="HIS_KIN"/>
    <property type="match status" value="1"/>
</dbReference>
<keyword evidence="14" id="KW-1185">Reference proteome</keyword>
<dbReference type="GO" id="GO:0005524">
    <property type="term" value="F:ATP binding"/>
    <property type="evidence" value="ECO:0007669"/>
    <property type="project" value="UniProtKB-KW"/>
</dbReference>
<dbReference type="GO" id="GO:0005886">
    <property type="term" value="C:plasma membrane"/>
    <property type="evidence" value="ECO:0007669"/>
    <property type="project" value="UniProtKB-SubCell"/>
</dbReference>